<evidence type="ECO:0000256" key="1">
    <source>
        <dbReference type="PROSITE-ProRule" id="PRU00339"/>
    </source>
</evidence>
<dbReference type="PANTHER" id="PTHR12558:SF13">
    <property type="entry name" value="CELL DIVISION CYCLE PROTEIN 27 HOMOLOG"/>
    <property type="match status" value="1"/>
</dbReference>
<feature type="region of interest" description="Disordered" evidence="2">
    <location>
        <begin position="137"/>
        <end position="163"/>
    </location>
</feature>
<gene>
    <name evidence="3" type="ORF">RSPPHO_01403</name>
</gene>
<name>H6SJ64_PARPM</name>
<dbReference type="InterPro" id="IPR019734">
    <property type="entry name" value="TPR_rpt"/>
</dbReference>
<dbReference type="PANTHER" id="PTHR12558">
    <property type="entry name" value="CELL DIVISION CYCLE 16,23,27"/>
    <property type="match status" value="1"/>
</dbReference>
<dbReference type="Gene3D" id="1.25.40.10">
    <property type="entry name" value="Tetratricopeptide repeat domain"/>
    <property type="match status" value="1"/>
</dbReference>
<dbReference type="InterPro" id="IPR011990">
    <property type="entry name" value="TPR-like_helical_dom_sf"/>
</dbReference>
<dbReference type="PROSITE" id="PS50005">
    <property type="entry name" value="TPR"/>
    <property type="match status" value="1"/>
</dbReference>
<feature type="compositionally biased region" description="Low complexity" evidence="2">
    <location>
        <begin position="149"/>
        <end position="163"/>
    </location>
</feature>
<evidence type="ECO:0000313" key="4">
    <source>
        <dbReference type="Proteomes" id="UP000033220"/>
    </source>
</evidence>
<evidence type="ECO:0000256" key="2">
    <source>
        <dbReference type="SAM" id="MobiDB-lite"/>
    </source>
</evidence>
<dbReference type="Pfam" id="PF13432">
    <property type="entry name" value="TPR_16"/>
    <property type="match status" value="1"/>
</dbReference>
<dbReference type="AlphaFoldDB" id="H6SJ64"/>
<dbReference type="STRING" id="1150469.RSPPHO_01403"/>
<dbReference type="PATRIC" id="fig|1150469.3.peg.1583"/>
<dbReference type="HOGENOM" id="CLU_1623778_0_0_5"/>
<feature type="repeat" description="TPR" evidence="1">
    <location>
        <begin position="62"/>
        <end position="95"/>
    </location>
</feature>
<dbReference type="eggNOG" id="COG0457">
    <property type="taxonomic scope" value="Bacteria"/>
</dbReference>
<dbReference type="Proteomes" id="UP000033220">
    <property type="component" value="Chromosome DSM 122"/>
</dbReference>
<sequence length="163" mass="18412">MTLERSNRWPEAEQDFKTALTLSPDQPYALNYLGYSWVEKGENIARAKAMIERAVALRPKDGYIIDSLGWAHYRLGEYGEAVIILERAIHETPDDPTINDHLGDVYWVVGRQREARFQWQRALGLATEAEMKATIQRKLDQGLPPPVPVSTSTDRPSSSSSAQ</sequence>
<keyword evidence="4" id="KW-1185">Reference proteome</keyword>
<protein>
    <submittedName>
        <fullName evidence="3">TPR repeat</fullName>
    </submittedName>
</protein>
<keyword evidence="1" id="KW-0802">TPR repeat</keyword>
<proteinExistence type="predicted"/>
<dbReference type="SUPFAM" id="SSF48452">
    <property type="entry name" value="TPR-like"/>
    <property type="match status" value="1"/>
</dbReference>
<dbReference type="RefSeq" id="WP_014414668.1">
    <property type="nucleotide sequence ID" value="NC_017059.1"/>
</dbReference>
<reference evidence="3 4" key="1">
    <citation type="submission" date="2012-02" db="EMBL/GenBank/DDBJ databases">
        <title>Shotgun genome sequence of Phaeospirillum photometricum DSM 122.</title>
        <authorList>
            <person name="Duquesne K."/>
            <person name="Sturgis J."/>
        </authorList>
    </citation>
    <scope>NUCLEOTIDE SEQUENCE [LARGE SCALE GENOMIC DNA]</scope>
    <source>
        <strain evidence="4">DSM122</strain>
    </source>
</reference>
<dbReference type="KEGG" id="rpm:RSPPHO_01403"/>
<organism evidence="3 4">
    <name type="scientific">Pararhodospirillum photometricum DSM 122</name>
    <dbReference type="NCBI Taxonomy" id="1150469"/>
    <lineage>
        <taxon>Bacteria</taxon>
        <taxon>Pseudomonadati</taxon>
        <taxon>Pseudomonadota</taxon>
        <taxon>Alphaproteobacteria</taxon>
        <taxon>Rhodospirillales</taxon>
        <taxon>Rhodospirillaceae</taxon>
        <taxon>Pararhodospirillum</taxon>
    </lineage>
</organism>
<evidence type="ECO:0000313" key="3">
    <source>
        <dbReference type="EMBL" id="CCG08029.1"/>
    </source>
</evidence>
<accession>H6SJ64</accession>
<dbReference type="EMBL" id="HE663493">
    <property type="protein sequence ID" value="CCG08029.1"/>
    <property type="molecule type" value="Genomic_DNA"/>
</dbReference>